<sequence>MYYKHVEPAELIATHARGLKDHELAALFRVSLSTIKRRREALGLGSNCPRNNVGRLGEQLVARHLTDLGLSVTPTEGHNAPSDLLVNGWRVDVKVGHHRANPGTGRDAVEFHVPARRSSDMDKYSYPKNYQRDTDFFALAVLSGQEMVHLYVLPASRWKPTITIHPDCPFCEFLVYRDNVASLRSTDAVAA</sequence>
<proteinExistence type="predicted"/>
<evidence type="ECO:0000313" key="1">
    <source>
        <dbReference type="EMBL" id="GBF07532.1"/>
    </source>
</evidence>
<keyword evidence="2" id="KW-1185">Reference proteome</keyword>
<evidence type="ECO:0000313" key="2">
    <source>
        <dbReference type="Proteomes" id="UP000236569"/>
    </source>
</evidence>
<dbReference type="EMBL" id="BFAG01000015">
    <property type="protein sequence ID" value="GBF07532.1"/>
    <property type="molecule type" value="Genomic_DNA"/>
</dbReference>
<dbReference type="Gene3D" id="3.40.1350.10">
    <property type="match status" value="1"/>
</dbReference>
<gene>
    <name evidence="1" type="ORF">DAERI_150050</name>
</gene>
<dbReference type="RefSeq" id="WP_103130846.1">
    <property type="nucleotide sequence ID" value="NZ_BFAG01000015.1"/>
</dbReference>
<dbReference type="Proteomes" id="UP000236569">
    <property type="component" value="Unassembled WGS sequence"/>
</dbReference>
<dbReference type="InterPro" id="IPR011856">
    <property type="entry name" value="tRNA_endonuc-like_dom_sf"/>
</dbReference>
<evidence type="ECO:0008006" key="3">
    <source>
        <dbReference type="Google" id="ProtNLM"/>
    </source>
</evidence>
<dbReference type="OrthoDB" id="67666at2"/>
<accession>A0A2I9CZ94</accession>
<dbReference type="AlphaFoldDB" id="A0A2I9CZ94"/>
<reference evidence="2" key="1">
    <citation type="submission" date="2018-01" db="EMBL/GenBank/DDBJ databases">
        <title>Draft Genome Sequence of the Radioresistant Bacterium Deinococcus aerius TR0125, Isolated from the Higher Atmosphere above Japan.</title>
        <authorList>
            <person name="Satoh K."/>
            <person name="Arai H."/>
            <person name="Sanzen T."/>
            <person name="Kawaguchi Y."/>
            <person name="Hayashi H."/>
            <person name="Yokobori S."/>
            <person name="Yamagishi A."/>
            <person name="Oono Y."/>
            <person name="Narumi I."/>
        </authorList>
    </citation>
    <scope>NUCLEOTIDE SEQUENCE [LARGE SCALE GENOMIC DNA]</scope>
    <source>
        <strain evidence="2">TR0125</strain>
    </source>
</reference>
<name>A0A2I9CZ94_9DEIO</name>
<dbReference type="GO" id="GO:0003676">
    <property type="term" value="F:nucleic acid binding"/>
    <property type="evidence" value="ECO:0007669"/>
    <property type="project" value="InterPro"/>
</dbReference>
<protein>
    <recommendedName>
        <fullName evidence="3">PD(D/E)XK endonuclease domain-containing protein</fullName>
    </recommendedName>
</protein>
<comment type="caution">
    <text evidence="1">The sequence shown here is derived from an EMBL/GenBank/DDBJ whole genome shotgun (WGS) entry which is preliminary data.</text>
</comment>
<organism evidence="1 2">
    <name type="scientific">Deinococcus aerius</name>
    <dbReference type="NCBI Taxonomy" id="200253"/>
    <lineage>
        <taxon>Bacteria</taxon>
        <taxon>Thermotogati</taxon>
        <taxon>Deinococcota</taxon>
        <taxon>Deinococci</taxon>
        <taxon>Deinococcales</taxon>
        <taxon>Deinococcaceae</taxon>
        <taxon>Deinococcus</taxon>
    </lineage>
</organism>